<sequence length="171" mass="18704">MNNLKGGIFDGRYSIILHEFYGDKANSTISFSEGIVQNGDDAHTDGTSSGIYAYGDTKINNVTLKNASQEYLVATMMHETLHAYFIAHPPSPIITDRNSRDHNQMANDYVCIIADALSELFPNLQYNDAISLSWGGLGYTSAYTALSKGAKDTIESTNINFKMGLNGTKCN</sequence>
<evidence type="ECO:0000313" key="1">
    <source>
        <dbReference type="EMBL" id="PSL44157.1"/>
    </source>
</evidence>
<comment type="caution">
    <text evidence="1">The sequence shown here is derived from an EMBL/GenBank/DDBJ whole genome shotgun (WGS) entry which is preliminary data.</text>
</comment>
<protein>
    <recommendedName>
        <fullName evidence="3">SprT-like family protein</fullName>
    </recommendedName>
</protein>
<dbReference type="AlphaFoldDB" id="A0A2P8HD68"/>
<dbReference type="OrthoDB" id="672188at2"/>
<organism evidence="1 2">
    <name type="scientific">Chitinophaga niastensis</name>
    <dbReference type="NCBI Taxonomy" id="536980"/>
    <lineage>
        <taxon>Bacteria</taxon>
        <taxon>Pseudomonadati</taxon>
        <taxon>Bacteroidota</taxon>
        <taxon>Chitinophagia</taxon>
        <taxon>Chitinophagales</taxon>
        <taxon>Chitinophagaceae</taxon>
        <taxon>Chitinophaga</taxon>
    </lineage>
</organism>
<proteinExistence type="predicted"/>
<evidence type="ECO:0000313" key="2">
    <source>
        <dbReference type="Proteomes" id="UP000240971"/>
    </source>
</evidence>
<evidence type="ECO:0008006" key="3">
    <source>
        <dbReference type="Google" id="ProtNLM"/>
    </source>
</evidence>
<reference evidence="1 2" key="1">
    <citation type="submission" date="2018-03" db="EMBL/GenBank/DDBJ databases">
        <title>Genomic Encyclopedia of Archaeal and Bacterial Type Strains, Phase II (KMG-II): from individual species to whole genera.</title>
        <authorList>
            <person name="Goeker M."/>
        </authorList>
    </citation>
    <scope>NUCLEOTIDE SEQUENCE [LARGE SCALE GENOMIC DNA]</scope>
    <source>
        <strain evidence="1 2">DSM 24859</strain>
    </source>
</reference>
<keyword evidence="2" id="KW-1185">Reference proteome</keyword>
<dbReference type="Proteomes" id="UP000240971">
    <property type="component" value="Unassembled WGS sequence"/>
</dbReference>
<dbReference type="RefSeq" id="WP_106530454.1">
    <property type="nucleotide sequence ID" value="NZ_PYAW01000006.1"/>
</dbReference>
<dbReference type="EMBL" id="PYAW01000006">
    <property type="protein sequence ID" value="PSL44157.1"/>
    <property type="molecule type" value="Genomic_DNA"/>
</dbReference>
<name>A0A2P8HD68_CHINA</name>
<gene>
    <name evidence="1" type="ORF">CLV51_10622</name>
</gene>
<accession>A0A2P8HD68</accession>